<dbReference type="GeneID" id="18163833"/>
<gene>
    <name evidence="9" type="ORF">CCM_01803</name>
</gene>
<evidence type="ECO:0000259" key="8">
    <source>
        <dbReference type="PROSITE" id="PS50048"/>
    </source>
</evidence>
<feature type="region of interest" description="Disordered" evidence="7">
    <location>
        <begin position="151"/>
        <end position="188"/>
    </location>
</feature>
<dbReference type="GO" id="GO:0045944">
    <property type="term" value="P:positive regulation of transcription by RNA polymerase II"/>
    <property type="evidence" value="ECO:0007669"/>
    <property type="project" value="TreeGrafter"/>
</dbReference>
<name>G3J7H8_CORMM</name>
<evidence type="ECO:0000313" key="10">
    <source>
        <dbReference type="Proteomes" id="UP000001610"/>
    </source>
</evidence>
<keyword evidence="4" id="KW-0238">DNA-binding</keyword>
<dbReference type="CDD" id="cd00067">
    <property type="entry name" value="GAL4"/>
    <property type="match status" value="1"/>
</dbReference>
<dbReference type="STRING" id="983644.G3J7H8"/>
<evidence type="ECO:0000256" key="4">
    <source>
        <dbReference type="ARBA" id="ARBA00023125"/>
    </source>
</evidence>
<dbReference type="CDD" id="cd12148">
    <property type="entry name" value="fungal_TF_MHR"/>
    <property type="match status" value="1"/>
</dbReference>
<organism evidence="9 10">
    <name type="scientific">Cordyceps militaris (strain CM01)</name>
    <name type="common">Caterpillar fungus</name>
    <dbReference type="NCBI Taxonomy" id="983644"/>
    <lineage>
        <taxon>Eukaryota</taxon>
        <taxon>Fungi</taxon>
        <taxon>Dikarya</taxon>
        <taxon>Ascomycota</taxon>
        <taxon>Pezizomycotina</taxon>
        <taxon>Sordariomycetes</taxon>
        <taxon>Hypocreomycetidae</taxon>
        <taxon>Hypocreales</taxon>
        <taxon>Cordycipitaceae</taxon>
        <taxon>Cordyceps</taxon>
    </lineage>
</organism>
<dbReference type="GO" id="GO:0006351">
    <property type="term" value="P:DNA-templated transcription"/>
    <property type="evidence" value="ECO:0007669"/>
    <property type="project" value="InterPro"/>
</dbReference>
<reference evidence="9 10" key="1">
    <citation type="journal article" date="2011" name="Genome Biol.">
        <title>Genome sequence of the insect pathogenic fungus Cordyceps militaris, a valued traditional Chinese medicine.</title>
        <authorList>
            <person name="Zheng P."/>
            <person name="Xia Y."/>
            <person name="Xiao G."/>
            <person name="Xiong C."/>
            <person name="Hu X."/>
            <person name="Zhang S."/>
            <person name="Zheng H."/>
            <person name="Huang Y."/>
            <person name="Zhou Y."/>
            <person name="Wang S."/>
            <person name="Zhao G.P."/>
            <person name="Liu X."/>
            <person name="St Leger R.J."/>
            <person name="Wang C."/>
        </authorList>
    </citation>
    <scope>NUCLEOTIDE SEQUENCE [LARGE SCALE GENOMIC DNA]</scope>
    <source>
        <strain evidence="9 10">CM01</strain>
    </source>
</reference>
<dbReference type="PANTHER" id="PTHR47540:SF6">
    <property type="entry name" value="ZN(II)2CYS6 TRANSCRIPTION FACTOR (EUROFUNG)"/>
    <property type="match status" value="1"/>
</dbReference>
<dbReference type="KEGG" id="cmt:CCM_01803"/>
<dbReference type="Proteomes" id="UP000001610">
    <property type="component" value="Unassembled WGS sequence"/>
</dbReference>
<feature type="region of interest" description="Disordered" evidence="7">
    <location>
        <begin position="66"/>
        <end position="137"/>
    </location>
</feature>
<dbReference type="RefSeq" id="XP_006667021.1">
    <property type="nucleotide sequence ID" value="XM_006666958.1"/>
</dbReference>
<evidence type="ECO:0000256" key="5">
    <source>
        <dbReference type="ARBA" id="ARBA00023163"/>
    </source>
</evidence>
<feature type="compositionally biased region" description="Low complexity" evidence="7">
    <location>
        <begin position="74"/>
        <end position="103"/>
    </location>
</feature>
<dbReference type="OrthoDB" id="3266505at2759"/>
<dbReference type="InterPro" id="IPR007219">
    <property type="entry name" value="XnlR_reg_dom"/>
</dbReference>
<evidence type="ECO:0000256" key="2">
    <source>
        <dbReference type="ARBA" id="ARBA00022723"/>
    </source>
</evidence>
<keyword evidence="2" id="KW-0479">Metal-binding</keyword>
<feature type="compositionally biased region" description="Polar residues" evidence="7">
    <location>
        <begin position="105"/>
        <end position="120"/>
    </location>
</feature>
<dbReference type="PROSITE" id="PS50048">
    <property type="entry name" value="ZN2_CY6_FUNGAL_2"/>
    <property type="match status" value="1"/>
</dbReference>
<dbReference type="EMBL" id="JH126399">
    <property type="protein sequence ID" value="EGX97144.1"/>
    <property type="molecule type" value="Genomic_DNA"/>
</dbReference>
<keyword evidence="6" id="KW-0539">Nucleus</keyword>
<dbReference type="HOGENOM" id="CLU_006926_3_0_1"/>
<protein>
    <submittedName>
        <fullName evidence="9">C6 transcription factor</fullName>
    </submittedName>
</protein>
<dbReference type="GO" id="GO:0005634">
    <property type="term" value="C:nucleus"/>
    <property type="evidence" value="ECO:0007669"/>
    <property type="project" value="UniProtKB-SubCell"/>
</dbReference>
<dbReference type="InterPro" id="IPR001138">
    <property type="entry name" value="Zn2Cys6_DnaBD"/>
</dbReference>
<dbReference type="Pfam" id="PF04082">
    <property type="entry name" value="Fungal_trans"/>
    <property type="match status" value="1"/>
</dbReference>
<dbReference type="PANTHER" id="PTHR47540">
    <property type="entry name" value="THIAMINE REPRESSIBLE GENES REGULATORY PROTEIN THI5"/>
    <property type="match status" value="1"/>
</dbReference>
<dbReference type="VEuPathDB" id="FungiDB:CCM_01803"/>
<dbReference type="OMA" id="THMQEFY"/>
<evidence type="ECO:0000256" key="3">
    <source>
        <dbReference type="ARBA" id="ARBA00023015"/>
    </source>
</evidence>
<dbReference type="AlphaFoldDB" id="G3J7H8"/>
<accession>G3J7H8</accession>
<keyword evidence="5" id="KW-0804">Transcription</keyword>
<dbReference type="Pfam" id="PF00172">
    <property type="entry name" value="Zn_clus"/>
    <property type="match status" value="1"/>
</dbReference>
<dbReference type="SMART" id="SM00906">
    <property type="entry name" value="Fungal_trans"/>
    <property type="match status" value="1"/>
</dbReference>
<evidence type="ECO:0000256" key="1">
    <source>
        <dbReference type="ARBA" id="ARBA00004123"/>
    </source>
</evidence>
<sequence length="762" mass="83550">MERATLRKLKARRTTNACSPCRQSKIKCSGEEPCQNCQRRLVRCHFTQGNNKVVVTEKYLQDLRELAKGHRRASSAATAETSNSGDQPPTGGSQPSPQDGPPSVVSASFQAAQDSNTPPLSKSPIHHGPLLGLKPSTETVFGAHGSAYGMSGPGINRSPTSQSILPGNPFERSNCQHEAGPDVSATGPSPGWMPANHLQAKQKSMEWVSAASARSETKLTPRIVWLAPWSTWSFTVRLTLMLSDKLRPEDTTLPPSLLGTETYILTYRTSSSNDLPDVSNLPSLSHALYLFNTVKFHLGQTYRLFDEDEFEQQIRDFYPNALPKAVECPLWFSKFLLAMAFGTAFHAPPSNSQDPPGSKFFARAMALLPEPNSLWKDSFMAMEVLALGGLYLYSVDQREAANFVLGQAVRIAQLEGMHTNLPEHELGTGLTTYARDLWWTLYIMDRHFSSSVGLPMSVQDSDITTLVSPPGTGTAADSARSLQVNLSHLMSVILTTVSPTHVYKSDGQKAVYKPSCVVFATRPLLLSVMKERLDLLGCRGDEDWTDFLAQTGSVISTGIKSAAKTLQILTSEYSVLGKDGRDPNDCLTWLTNISSDSFLPYDVEFTFGAALNLTMANAVFPGVVDYEICHGMSHQILDDLVARGNRVALARRSELSHLEDLCHELISRGNQQGLATLQLLGPEPQMIDIGRKSGGNNDVMDESHPLTSDMDMSQTMHLLPHTHPMRDSEFLENIGISSEDFLSIVEGMGDPDTFPDNMLTLN</sequence>
<dbReference type="InterPro" id="IPR036864">
    <property type="entry name" value="Zn2-C6_fun-type_DNA-bd_sf"/>
</dbReference>
<evidence type="ECO:0000313" key="9">
    <source>
        <dbReference type="EMBL" id="EGX97144.1"/>
    </source>
</evidence>
<dbReference type="SUPFAM" id="SSF57701">
    <property type="entry name" value="Zn2/Cys6 DNA-binding domain"/>
    <property type="match status" value="1"/>
</dbReference>
<dbReference type="GO" id="GO:0000981">
    <property type="term" value="F:DNA-binding transcription factor activity, RNA polymerase II-specific"/>
    <property type="evidence" value="ECO:0007669"/>
    <property type="project" value="InterPro"/>
</dbReference>
<dbReference type="PROSITE" id="PS00463">
    <property type="entry name" value="ZN2_CY6_FUNGAL_1"/>
    <property type="match status" value="1"/>
</dbReference>
<evidence type="ECO:0000256" key="6">
    <source>
        <dbReference type="ARBA" id="ARBA00023242"/>
    </source>
</evidence>
<evidence type="ECO:0000256" key="7">
    <source>
        <dbReference type="SAM" id="MobiDB-lite"/>
    </source>
</evidence>
<dbReference type="GO" id="GO:0043565">
    <property type="term" value="F:sequence-specific DNA binding"/>
    <property type="evidence" value="ECO:0007669"/>
    <property type="project" value="TreeGrafter"/>
</dbReference>
<dbReference type="SMART" id="SM00066">
    <property type="entry name" value="GAL4"/>
    <property type="match status" value="1"/>
</dbReference>
<dbReference type="GO" id="GO:0008270">
    <property type="term" value="F:zinc ion binding"/>
    <property type="evidence" value="ECO:0007669"/>
    <property type="project" value="InterPro"/>
</dbReference>
<proteinExistence type="predicted"/>
<keyword evidence="3" id="KW-0805">Transcription regulation</keyword>
<dbReference type="eggNOG" id="ENOG502SI9D">
    <property type="taxonomic scope" value="Eukaryota"/>
</dbReference>
<keyword evidence="10" id="KW-1185">Reference proteome</keyword>
<dbReference type="Gene3D" id="4.10.240.10">
    <property type="entry name" value="Zn(2)-C6 fungal-type DNA-binding domain"/>
    <property type="match status" value="1"/>
</dbReference>
<dbReference type="InParanoid" id="G3J7H8"/>
<dbReference type="FunCoup" id="G3J7H8">
    <property type="interactions" value="454"/>
</dbReference>
<dbReference type="InterPro" id="IPR051711">
    <property type="entry name" value="Stress_Response_Reg"/>
</dbReference>
<feature type="domain" description="Zn(2)-C6 fungal-type" evidence="8">
    <location>
        <begin position="17"/>
        <end position="46"/>
    </location>
</feature>
<comment type="subcellular location">
    <subcellularLocation>
        <location evidence="1">Nucleus</location>
    </subcellularLocation>
</comment>